<gene>
    <name evidence="3" type="ORF">ACFSSA_04055</name>
</gene>
<evidence type="ECO:0000256" key="2">
    <source>
        <dbReference type="SAM" id="Phobius"/>
    </source>
</evidence>
<sequence>MLSAINPVVSLQLPAAITILCYAGVILLLLILLLQFRISGQLAALSVRMSKESRSVKLADPDAEPQSIEAGPGTPFEEFLNEDPQRRNLAKKEQFKAYRKWRADKGLNWSA</sequence>
<dbReference type="RefSeq" id="WP_386818549.1">
    <property type="nucleotide sequence ID" value="NZ_JBHUIT010000002.1"/>
</dbReference>
<protein>
    <submittedName>
        <fullName evidence="3">Uncharacterized protein</fullName>
    </submittedName>
</protein>
<feature type="region of interest" description="Disordered" evidence="1">
    <location>
        <begin position="56"/>
        <end position="83"/>
    </location>
</feature>
<reference evidence="4" key="1">
    <citation type="journal article" date="2019" name="Int. J. Syst. Evol. Microbiol.">
        <title>The Global Catalogue of Microorganisms (GCM) 10K type strain sequencing project: providing services to taxonomists for standard genome sequencing and annotation.</title>
        <authorList>
            <consortium name="The Broad Institute Genomics Platform"/>
            <consortium name="The Broad Institute Genome Sequencing Center for Infectious Disease"/>
            <person name="Wu L."/>
            <person name="Ma J."/>
        </authorList>
    </citation>
    <scope>NUCLEOTIDE SEQUENCE [LARGE SCALE GENOMIC DNA]</scope>
    <source>
        <strain evidence="4">CGMCC 4.7106</strain>
    </source>
</reference>
<evidence type="ECO:0000256" key="1">
    <source>
        <dbReference type="SAM" id="MobiDB-lite"/>
    </source>
</evidence>
<keyword evidence="2" id="KW-0472">Membrane</keyword>
<keyword evidence="4" id="KW-1185">Reference proteome</keyword>
<keyword evidence="2" id="KW-1133">Transmembrane helix</keyword>
<evidence type="ECO:0000313" key="3">
    <source>
        <dbReference type="EMBL" id="MFD2255841.1"/>
    </source>
</evidence>
<evidence type="ECO:0000313" key="4">
    <source>
        <dbReference type="Proteomes" id="UP001597375"/>
    </source>
</evidence>
<name>A0ABW5D740_9BACT</name>
<proteinExistence type="predicted"/>
<comment type="caution">
    <text evidence="3">The sequence shown here is derived from an EMBL/GenBank/DDBJ whole genome shotgun (WGS) entry which is preliminary data.</text>
</comment>
<dbReference type="Proteomes" id="UP001597375">
    <property type="component" value="Unassembled WGS sequence"/>
</dbReference>
<keyword evidence="2" id="KW-0812">Transmembrane</keyword>
<accession>A0ABW5D740</accession>
<feature type="transmembrane region" description="Helical" evidence="2">
    <location>
        <begin position="12"/>
        <end position="34"/>
    </location>
</feature>
<dbReference type="EMBL" id="JBHUIT010000002">
    <property type="protein sequence ID" value="MFD2255841.1"/>
    <property type="molecule type" value="Genomic_DNA"/>
</dbReference>
<organism evidence="3 4">
    <name type="scientific">Luteolibacter algae</name>
    <dbReference type="NCBI Taxonomy" id="454151"/>
    <lineage>
        <taxon>Bacteria</taxon>
        <taxon>Pseudomonadati</taxon>
        <taxon>Verrucomicrobiota</taxon>
        <taxon>Verrucomicrobiia</taxon>
        <taxon>Verrucomicrobiales</taxon>
        <taxon>Verrucomicrobiaceae</taxon>
        <taxon>Luteolibacter</taxon>
    </lineage>
</organism>